<proteinExistence type="inferred from homology"/>
<evidence type="ECO:0000256" key="13">
    <source>
        <dbReference type="ARBA" id="ARBA00023268"/>
    </source>
</evidence>
<dbReference type="Gene3D" id="3.40.50.10260">
    <property type="entry name" value="YjeF N-terminal domain"/>
    <property type="match status" value="1"/>
</dbReference>
<dbReference type="InterPro" id="IPR036652">
    <property type="entry name" value="YjeF_N_dom_sf"/>
</dbReference>
<feature type="binding site" evidence="18">
    <location>
        <begin position="62"/>
        <end position="66"/>
    </location>
    <ligand>
        <name>(6S)-NADPHX</name>
        <dbReference type="ChEBI" id="CHEBI:64076"/>
    </ligand>
</feature>
<dbReference type="Pfam" id="PF03853">
    <property type="entry name" value="YjeF_N"/>
    <property type="match status" value="1"/>
</dbReference>
<feature type="binding site" evidence="18">
    <location>
        <position position="156"/>
    </location>
    <ligand>
        <name>(6S)-NADPHX</name>
        <dbReference type="ChEBI" id="CHEBI:64076"/>
    </ligand>
</feature>
<name>A0A5C4XES0_9HYPH</name>
<evidence type="ECO:0000256" key="3">
    <source>
        <dbReference type="ARBA" id="ARBA00006001"/>
    </source>
</evidence>
<evidence type="ECO:0000256" key="19">
    <source>
        <dbReference type="PIRNR" id="PIRNR017184"/>
    </source>
</evidence>
<comment type="similarity">
    <text evidence="4 19">In the C-terminal section; belongs to the NnrD/CARKD family.</text>
</comment>
<evidence type="ECO:0000256" key="1">
    <source>
        <dbReference type="ARBA" id="ARBA00000013"/>
    </source>
</evidence>
<dbReference type="InterPro" id="IPR000631">
    <property type="entry name" value="CARKD"/>
</dbReference>
<reference evidence="22 23" key="1">
    <citation type="submission" date="2019-06" db="EMBL/GenBank/DDBJ databases">
        <title>The draft genome of Rhizobium smilacinae PTYR-5.</title>
        <authorList>
            <person name="Liu L."/>
            <person name="Li L."/>
            <person name="Zhang X."/>
        </authorList>
    </citation>
    <scope>NUCLEOTIDE SEQUENCE [LARGE SCALE GENOMIC DNA]</scope>
    <source>
        <strain evidence="22 23">PTYR-5</strain>
    </source>
</reference>
<feature type="binding site" evidence="18">
    <location>
        <position position="159"/>
    </location>
    <ligand>
        <name>K(+)</name>
        <dbReference type="ChEBI" id="CHEBI:29103"/>
    </ligand>
</feature>
<dbReference type="NCBIfam" id="TIGR00196">
    <property type="entry name" value="yjeF_cterm"/>
    <property type="match status" value="1"/>
</dbReference>
<keyword evidence="9 18" id="KW-0630">Potassium</keyword>
<dbReference type="HAMAP" id="MF_01966">
    <property type="entry name" value="NADHX_epimerase"/>
    <property type="match status" value="1"/>
</dbReference>
<keyword evidence="12 17" id="KW-0456">Lyase</keyword>
<comment type="catalytic activity">
    <reaction evidence="2 18 19">
        <text>(6R)-NADPHX = (6S)-NADPHX</text>
        <dbReference type="Rhea" id="RHEA:32227"/>
        <dbReference type="ChEBI" id="CHEBI:64076"/>
        <dbReference type="ChEBI" id="CHEBI:64077"/>
        <dbReference type="EC" id="5.1.99.6"/>
    </reaction>
</comment>
<dbReference type="PANTHER" id="PTHR12592:SF0">
    <property type="entry name" value="ATP-DEPENDENT (S)-NAD(P)H-HYDRATE DEHYDRATASE"/>
    <property type="match status" value="1"/>
</dbReference>
<comment type="similarity">
    <text evidence="17">Belongs to the NnrD/CARKD family.</text>
</comment>
<dbReference type="InterPro" id="IPR004443">
    <property type="entry name" value="YjeF_N_dom"/>
</dbReference>
<evidence type="ECO:0000256" key="12">
    <source>
        <dbReference type="ARBA" id="ARBA00023239"/>
    </source>
</evidence>
<evidence type="ECO:0000256" key="16">
    <source>
        <dbReference type="ARBA" id="ARBA00049209"/>
    </source>
</evidence>
<dbReference type="GO" id="GO:0005524">
    <property type="term" value="F:ATP binding"/>
    <property type="evidence" value="ECO:0007669"/>
    <property type="project" value="UniProtKB-UniRule"/>
</dbReference>
<evidence type="ECO:0000256" key="8">
    <source>
        <dbReference type="ARBA" id="ARBA00022857"/>
    </source>
</evidence>
<dbReference type="RefSeq" id="WP_139677635.1">
    <property type="nucleotide sequence ID" value="NZ_VDMN01000004.1"/>
</dbReference>
<dbReference type="PROSITE" id="PS01050">
    <property type="entry name" value="YJEF_C_2"/>
    <property type="match status" value="1"/>
</dbReference>
<dbReference type="GO" id="GO:0052856">
    <property type="term" value="F:NAD(P)HX epimerase activity"/>
    <property type="evidence" value="ECO:0007669"/>
    <property type="project" value="UniProtKB-UniRule"/>
</dbReference>
<dbReference type="AlphaFoldDB" id="A0A5C4XES0"/>
<evidence type="ECO:0000256" key="15">
    <source>
        <dbReference type="ARBA" id="ARBA00048238"/>
    </source>
</evidence>
<dbReference type="Gene3D" id="3.40.1190.20">
    <property type="match status" value="1"/>
</dbReference>
<dbReference type="PROSITE" id="PS51383">
    <property type="entry name" value="YJEF_C_3"/>
    <property type="match status" value="1"/>
</dbReference>
<comment type="cofactor">
    <cofactor evidence="18 19">
        <name>K(+)</name>
        <dbReference type="ChEBI" id="CHEBI:29103"/>
    </cofactor>
    <text evidence="18 19">Binds 1 potassium ion per subunit.</text>
</comment>
<feature type="binding site" evidence="17">
    <location>
        <position position="440"/>
    </location>
    <ligand>
        <name>(6S)-NADPHX</name>
        <dbReference type="ChEBI" id="CHEBI:64076"/>
    </ligand>
</feature>
<feature type="binding site" evidence="18">
    <location>
        <position position="63"/>
    </location>
    <ligand>
        <name>K(+)</name>
        <dbReference type="ChEBI" id="CHEBI:29103"/>
    </ligand>
</feature>
<dbReference type="EMBL" id="VDMN01000004">
    <property type="protein sequence ID" value="TNM62005.1"/>
    <property type="molecule type" value="Genomic_DNA"/>
</dbReference>
<evidence type="ECO:0000256" key="9">
    <source>
        <dbReference type="ARBA" id="ARBA00022958"/>
    </source>
</evidence>
<feature type="binding site" evidence="17">
    <location>
        <position position="258"/>
    </location>
    <ligand>
        <name>(6S)-NADPHX</name>
        <dbReference type="ChEBI" id="CHEBI:64076"/>
    </ligand>
</feature>
<feature type="binding site" evidence="18">
    <location>
        <position position="123"/>
    </location>
    <ligand>
        <name>K(+)</name>
        <dbReference type="ChEBI" id="CHEBI:29103"/>
    </ligand>
</feature>
<feature type="domain" description="YjeF N-terminal" evidence="21">
    <location>
        <begin position="15"/>
        <end position="213"/>
    </location>
</feature>
<protein>
    <recommendedName>
        <fullName evidence="19">Bifunctional NAD(P)H-hydrate repair enzyme</fullName>
    </recommendedName>
    <alternativeName>
        <fullName evidence="19">Nicotinamide nucleotide repair protein</fullName>
    </alternativeName>
    <domain>
        <recommendedName>
            <fullName evidence="19">ADP-dependent (S)-NAD(P)H-hydrate dehydratase</fullName>
            <ecNumber evidence="19">4.2.1.136</ecNumber>
        </recommendedName>
        <alternativeName>
            <fullName evidence="19">ADP-dependent NAD(P)HX dehydratase</fullName>
        </alternativeName>
    </domain>
    <domain>
        <recommendedName>
            <fullName evidence="19">NAD(P)H-hydrate epimerase</fullName>
            <ecNumber evidence="19">5.1.99.6</ecNumber>
        </recommendedName>
    </domain>
</protein>
<dbReference type="EC" id="5.1.99.6" evidence="19"/>
<dbReference type="CDD" id="cd01171">
    <property type="entry name" value="YXKO-related"/>
    <property type="match status" value="1"/>
</dbReference>
<evidence type="ECO:0000256" key="5">
    <source>
        <dbReference type="ARBA" id="ARBA00022723"/>
    </source>
</evidence>
<keyword evidence="13" id="KW-0511">Multifunctional enzyme</keyword>
<dbReference type="NCBIfam" id="TIGR00197">
    <property type="entry name" value="yjeF_nterm"/>
    <property type="match status" value="1"/>
</dbReference>
<comment type="similarity">
    <text evidence="3 19">In the N-terminal section; belongs to the NnrE/AIBP family.</text>
</comment>
<keyword evidence="11 18" id="KW-0413">Isomerase</keyword>
<dbReference type="OrthoDB" id="9806925at2"/>
<comment type="similarity">
    <text evidence="18">Belongs to the NnrE/AIBP family.</text>
</comment>
<comment type="function">
    <text evidence="18">Catalyzes the epimerization of the S- and R-forms of NAD(P)HX, a damaged form of NAD(P)H that is a result of enzymatic or heat-dependent hydration. This is a prerequisite for the S-specific NAD(P)H-hydrate dehydratase to allow the repair of both epimers of NAD(P)HX.</text>
</comment>
<evidence type="ECO:0000256" key="7">
    <source>
        <dbReference type="ARBA" id="ARBA00022840"/>
    </source>
</evidence>
<feature type="binding site" evidence="18">
    <location>
        <begin position="127"/>
        <end position="133"/>
    </location>
    <ligand>
        <name>(6S)-NADPHX</name>
        <dbReference type="ChEBI" id="CHEBI:64076"/>
    </ligand>
</feature>
<dbReference type="SUPFAM" id="SSF64153">
    <property type="entry name" value="YjeF N-terminal domain-like"/>
    <property type="match status" value="1"/>
</dbReference>
<feature type="domain" description="YjeF C-terminal" evidence="20">
    <location>
        <begin position="223"/>
        <end position="494"/>
    </location>
</feature>
<comment type="function">
    <text evidence="14 19">Bifunctional enzyme that catalyzes the epimerization of the S- and R-forms of NAD(P)HX and the dehydration of the S-form of NAD(P)HX at the expense of ADP, which is converted to AMP. This allows the repair of both epimers of NAD(P)HX, a damaged form of NAD(P)H that is a result of enzymatic or heat-dependent hydration.</text>
</comment>
<dbReference type="GO" id="GO:0110051">
    <property type="term" value="P:metabolite repair"/>
    <property type="evidence" value="ECO:0007669"/>
    <property type="project" value="TreeGrafter"/>
</dbReference>
<comment type="function">
    <text evidence="17">Catalyzes the dehydration of the S-form of NAD(P)HX at the expense of ADP, which is converted to AMP. Together with NAD(P)HX epimerase, which catalyzes the epimerization of the S- and R-forms, the enzyme allows the repair of both epimers of NAD(P)HX, a damaged form of NAD(P)H that is a result of enzymatic or heat-dependent hydration.</text>
</comment>
<organism evidence="22 23">
    <name type="scientific">Aliirhizobium smilacinae</name>
    <dbReference type="NCBI Taxonomy" id="1395944"/>
    <lineage>
        <taxon>Bacteria</taxon>
        <taxon>Pseudomonadati</taxon>
        <taxon>Pseudomonadota</taxon>
        <taxon>Alphaproteobacteria</taxon>
        <taxon>Hyphomicrobiales</taxon>
        <taxon>Rhizobiaceae</taxon>
        <taxon>Aliirhizobium</taxon>
    </lineage>
</organism>
<sequence>MAQIPSYLLLTSNEMAFADGMAAQSGIPSFDLMIRAGHAVAAAALSRFPEALRFTVLCGPGNNGGDGYVAARVLAAAGGRVAVFALGDTARLNGDARLAFEAWDGGVAPLEEFEPLAGDIVIDALFGAGLSRDVPPEVGKVIAAVAKAAVPVLAVDLPSGLNGRSGNILEAAFKADCTITFMARKPGHLLLPGRSLCGDIEVADIGIPGRIIEAAAGLLAENLPEIWSGLLPIAGSDSHKYRRGHLVVFSGEASKTGAARLSALAGLKTGAGLVTVASPADAMAANVAHLTAVMLRQIETEMELNEWLDSARLSAFVLGPGFGIGNRARDFVLALKNMPLVLDADGITSFKDDPAALFEAFADGKVRLVLTPHEGEFGRLFPDLAADESLSKVDKALKAAERAHAAIVYKGADTVIASPDGRAMINTNGPPWLATAGSGDVLAGMIGALLAQGMPAFEAAAAGVYLHGEAATIAGPGMTAEDLAEQAGQAMADLSRSR</sequence>
<keyword evidence="10 17" id="KW-0520">NAD</keyword>
<evidence type="ECO:0000259" key="21">
    <source>
        <dbReference type="PROSITE" id="PS51385"/>
    </source>
</evidence>
<dbReference type="HAMAP" id="MF_01965">
    <property type="entry name" value="NADHX_dehydratase"/>
    <property type="match status" value="1"/>
</dbReference>
<comment type="caution">
    <text evidence="18">Lacks conserved residue(s) required for the propagation of feature annotation.</text>
</comment>
<dbReference type="PROSITE" id="PS51385">
    <property type="entry name" value="YJEF_N"/>
    <property type="match status" value="1"/>
</dbReference>
<evidence type="ECO:0000256" key="4">
    <source>
        <dbReference type="ARBA" id="ARBA00009524"/>
    </source>
</evidence>
<evidence type="ECO:0000256" key="11">
    <source>
        <dbReference type="ARBA" id="ARBA00023235"/>
    </source>
</evidence>
<evidence type="ECO:0000256" key="6">
    <source>
        <dbReference type="ARBA" id="ARBA00022741"/>
    </source>
</evidence>
<evidence type="ECO:0000256" key="10">
    <source>
        <dbReference type="ARBA" id="ARBA00023027"/>
    </source>
</evidence>
<dbReference type="GO" id="GO:0046496">
    <property type="term" value="P:nicotinamide nucleotide metabolic process"/>
    <property type="evidence" value="ECO:0007669"/>
    <property type="project" value="UniProtKB-UniRule"/>
</dbReference>
<comment type="catalytic activity">
    <reaction evidence="16 17 19">
        <text>(6S)-NADPHX + ADP = AMP + phosphate + NADPH + H(+)</text>
        <dbReference type="Rhea" id="RHEA:32235"/>
        <dbReference type="ChEBI" id="CHEBI:15378"/>
        <dbReference type="ChEBI" id="CHEBI:43474"/>
        <dbReference type="ChEBI" id="CHEBI:57783"/>
        <dbReference type="ChEBI" id="CHEBI:64076"/>
        <dbReference type="ChEBI" id="CHEBI:456215"/>
        <dbReference type="ChEBI" id="CHEBI:456216"/>
        <dbReference type="EC" id="4.2.1.136"/>
    </reaction>
</comment>
<comment type="catalytic activity">
    <reaction evidence="1 18 19">
        <text>(6R)-NADHX = (6S)-NADHX</text>
        <dbReference type="Rhea" id="RHEA:32215"/>
        <dbReference type="ChEBI" id="CHEBI:64074"/>
        <dbReference type="ChEBI" id="CHEBI:64075"/>
        <dbReference type="EC" id="5.1.99.6"/>
    </reaction>
</comment>
<dbReference type="GO" id="GO:0046872">
    <property type="term" value="F:metal ion binding"/>
    <property type="evidence" value="ECO:0007669"/>
    <property type="project" value="UniProtKB-UniRule"/>
</dbReference>
<feature type="binding site" evidence="17">
    <location>
        <position position="321"/>
    </location>
    <ligand>
        <name>(6S)-NADPHX</name>
        <dbReference type="ChEBI" id="CHEBI:64076"/>
    </ligand>
</feature>
<dbReference type="GO" id="GO:0052855">
    <property type="term" value="F:ADP-dependent NAD(P)H-hydrate dehydratase activity"/>
    <property type="evidence" value="ECO:0007669"/>
    <property type="project" value="UniProtKB-UniRule"/>
</dbReference>
<dbReference type="InterPro" id="IPR030677">
    <property type="entry name" value="Nnr"/>
</dbReference>
<keyword evidence="23" id="KW-1185">Reference proteome</keyword>
<comment type="caution">
    <text evidence="22">The sequence shown here is derived from an EMBL/GenBank/DDBJ whole genome shotgun (WGS) entry which is preliminary data.</text>
</comment>
<keyword evidence="6 17" id="KW-0547">Nucleotide-binding</keyword>
<feature type="binding site" evidence="17">
    <location>
        <position position="439"/>
    </location>
    <ligand>
        <name>AMP</name>
        <dbReference type="ChEBI" id="CHEBI:456215"/>
    </ligand>
</feature>
<evidence type="ECO:0000256" key="2">
    <source>
        <dbReference type="ARBA" id="ARBA00000909"/>
    </source>
</evidence>
<keyword evidence="7 17" id="KW-0067">ATP-binding</keyword>
<dbReference type="Proteomes" id="UP000311605">
    <property type="component" value="Unassembled WGS sequence"/>
</dbReference>
<accession>A0A5C4XES0</accession>
<dbReference type="InterPro" id="IPR029056">
    <property type="entry name" value="Ribokinase-like"/>
</dbReference>
<evidence type="ECO:0000313" key="22">
    <source>
        <dbReference type="EMBL" id="TNM62005.1"/>
    </source>
</evidence>
<feature type="binding site" evidence="17">
    <location>
        <begin position="410"/>
        <end position="414"/>
    </location>
    <ligand>
        <name>AMP</name>
        <dbReference type="ChEBI" id="CHEBI:456215"/>
    </ligand>
</feature>
<evidence type="ECO:0000256" key="14">
    <source>
        <dbReference type="ARBA" id="ARBA00025153"/>
    </source>
</evidence>
<comment type="subunit">
    <text evidence="17">Homotetramer.</text>
</comment>
<comment type="catalytic activity">
    <reaction evidence="15 17 19">
        <text>(6S)-NADHX + ADP = AMP + phosphate + NADH + H(+)</text>
        <dbReference type="Rhea" id="RHEA:32223"/>
        <dbReference type="ChEBI" id="CHEBI:15378"/>
        <dbReference type="ChEBI" id="CHEBI:43474"/>
        <dbReference type="ChEBI" id="CHEBI:57945"/>
        <dbReference type="ChEBI" id="CHEBI:64074"/>
        <dbReference type="ChEBI" id="CHEBI:456215"/>
        <dbReference type="ChEBI" id="CHEBI:456216"/>
        <dbReference type="EC" id="4.2.1.136"/>
    </reaction>
</comment>
<gene>
    <name evidence="18" type="primary">nnrE</name>
    <name evidence="17" type="synonym">nnrD</name>
    <name evidence="22" type="ORF">FHP24_18040</name>
</gene>
<evidence type="ECO:0000256" key="17">
    <source>
        <dbReference type="HAMAP-Rule" id="MF_01965"/>
    </source>
</evidence>
<dbReference type="PIRSF" id="PIRSF017184">
    <property type="entry name" value="Nnr"/>
    <property type="match status" value="1"/>
</dbReference>
<keyword evidence="8 17" id="KW-0521">NADP</keyword>
<dbReference type="PANTHER" id="PTHR12592">
    <property type="entry name" value="ATP-DEPENDENT (S)-NAD(P)H-HYDRATE DEHYDRATASE FAMILY MEMBER"/>
    <property type="match status" value="1"/>
</dbReference>
<keyword evidence="5 18" id="KW-0479">Metal-binding</keyword>
<feature type="binding site" evidence="17">
    <location>
        <position position="373"/>
    </location>
    <ligand>
        <name>(6S)-NADPHX</name>
        <dbReference type="ChEBI" id="CHEBI:64076"/>
    </ligand>
</feature>
<dbReference type="SUPFAM" id="SSF53613">
    <property type="entry name" value="Ribokinase-like"/>
    <property type="match status" value="1"/>
</dbReference>
<comment type="cofactor">
    <cofactor evidence="17">
        <name>Mg(2+)</name>
        <dbReference type="ChEBI" id="CHEBI:18420"/>
    </cofactor>
</comment>
<evidence type="ECO:0000256" key="18">
    <source>
        <dbReference type="HAMAP-Rule" id="MF_01966"/>
    </source>
</evidence>
<evidence type="ECO:0000313" key="23">
    <source>
        <dbReference type="Proteomes" id="UP000311605"/>
    </source>
</evidence>
<dbReference type="Pfam" id="PF01256">
    <property type="entry name" value="Carb_kinase"/>
    <property type="match status" value="1"/>
</dbReference>
<evidence type="ECO:0000259" key="20">
    <source>
        <dbReference type="PROSITE" id="PS51383"/>
    </source>
</evidence>
<dbReference type="InterPro" id="IPR017953">
    <property type="entry name" value="Carbohydrate_kinase_pred_CS"/>
</dbReference>
<dbReference type="EC" id="4.2.1.136" evidence="19"/>